<dbReference type="Pfam" id="PF01184">
    <property type="entry name" value="Gpr1_Fun34_YaaH"/>
    <property type="match status" value="1"/>
</dbReference>
<protein>
    <submittedName>
        <fullName evidence="7">Transcriptional regulator</fullName>
    </submittedName>
</protein>
<accession>A0A7C3F1Y7</accession>
<feature type="transmembrane region" description="Helical" evidence="6">
    <location>
        <begin position="20"/>
        <end position="40"/>
    </location>
</feature>
<feature type="transmembrane region" description="Helical" evidence="6">
    <location>
        <begin position="138"/>
        <end position="156"/>
    </location>
</feature>
<dbReference type="InterPro" id="IPR000791">
    <property type="entry name" value="Gpr1/Fun34/SatP-like"/>
</dbReference>
<reference evidence="7" key="1">
    <citation type="journal article" date="2020" name="mSystems">
        <title>Genome- and Community-Level Interaction Insights into Carbon Utilization and Element Cycling Functions of Hydrothermarchaeota in Hydrothermal Sediment.</title>
        <authorList>
            <person name="Zhou Z."/>
            <person name="Liu Y."/>
            <person name="Xu W."/>
            <person name="Pan J."/>
            <person name="Luo Z.H."/>
            <person name="Li M."/>
        </authorList>
    </citation>
    <scope>NUCLEOTIDE SEQUENCE [LARGE SCALE GENOMIC DNA]</scope>
    <source>
        <strain evidence="7">SpSt-468</strain>
    </source>
</reference>
<comment type="caution">
    <text evidence="7">The sequence shown here is derived from an EMBL/GenBank/DDBJ whole genome shotgun (WGS) entry which is preliminary data.</text>
</comment>
<dbReference type="EMBL" id="DSTX01000007">
    <property type="protein sequence ID" value="HFK20548.1"/>
    <property type="molecule type" value="Genomic_DNA"/>
</dbReference>
<dbReference type="PANTHER" id="PTHR31123:SF1">
    <property type="entry name" value="ACCUMULATION OF DYADS PROTEIN 2-RELATED"/>
    <property type="match status" value="1"/>
</dbReference>
<feature type="transmembrane region" description="Helical" evidence="6">
    <location>
        <begin position="109"/>
        <end position="132"/>
    </location>
</feature>
<evidence type="ECO:0000256" key="3">
    <source>
        <dbReference type="ARBA" id="ARBA00022692"/>
    </source>
</evidence>
<dbReference type="AlphaFoldDB" id="A0A7C3F1Y7"/>
<evidence type="ECO:0000256" key="4">
    <source>
        <dbReference type="ARBA" id="ARBA00022989"/>
    </source>
</evidence>
<comment type="subcellular location">
    <subcellularLocation>
        <location evidence="1">Membrane</location>
        <topology evidence="1">Multi-pass membrane protein</topology>
    </subcellularLocation>
</comment>
<evidence type="ECO:0000256" key="2">
    <source>
        <dbReference type="ARBA" id="ARBA00005587"/>
    </source>
</evidence>
<proteinExistence type="inferred from homology"/>
<evidence type="ECO:0000256" key="5">
    <source>
        <dbReference type="ARBA" id="ARBA00023136"/>
    </source>
</evidence>
<organism evidence="7">
    <name type="scientific">Candidatus Methanomethylicus mesodigestus</name>
    <dbReference type="NCBI Taxonomy" id="1867258"/>
    <lineage>
        <taxon>Archaea</taxon>
        <taxon>Thermoproteota</taxon>
        <taxon>Methanosuratincolia</taxon>
        <taxon>Candidatus Methanomethylicales</taxon>
        <taxon>Candidatus Methanomethylicaceae</taxon>
        <taxon>Candidatus Methanomethylicus</taxon>
    </lineage>
</organism>
<keyword evidence="4 6" id="KW-1133">Transmembrane helix</keyword>
<evidence type="ECO:0000313" key="7">
    <source>
        <dbReference type="EMBL" id="HFK20548.1"/>
    </source>
</evidence>
<sequence>MTTTVLSCINAGIIPKDAVGVVIPLAFVYGGLIQIITGWWEGRLGSTFGFVAFSSYGAFWLYFGALNIFATLKLITVNAIAAGIVLLLWGFLTFYLWVGSLRLNKVTMLIFLFLTITFIVLGIGDIIGSVAVGQLGGYLGLVTAAFAWYGSLATVINDTYGEKKVPVGEPFVKK</sequence>
<feature type="transmembrane region" description="Helical" evidence="6">
    <location>
        <begin position="47"/>
        <end position="69"/>
    </location>
</feature>
<feature type="transmembrane region" description="Helical" evidence="6">
    <location>
        <begin position="75"/>
        <end position="97"/>
    </location>
</feature>
<comment type="similarity">
    <text evidence="2">Belongs to the acetate uptake transporter (AceTr) (TC 2.A.96) family.</text>
</comment>
<keyword evidence="5 6" id="KW-0472">Membrane</keyword>
<dbReference type="PANTHER" id="PTHR31123">
    <property type="entry name" value="ACCUMULATION OF DYADS PROTEIN 2-RELATED"/>
    <property type="match status" value="1"/>
</dbReference>
<gene>
    <name evidence="7" type="ORF">ENS19_04615</name>
</gene>
<dbReference type="NCBIfam" id="NF038013">
    <property type="entry name" value="AceTr_1"/>
    <property type="match status" value="1"/>
</dbReference>
<dbReference type="GO" id="GO:0005886">
    <property type="term" value="C:plasma membrane"/>
    <property type="evidence" value="ECO:0007669"/>
    <property type="project" value="TreeGrafter"/>
</dbReference>
<name>A0A7C3F1Y7_9CREN</name>
<keyword evidence="3 6" id="KW-0812">Transmembrane</keyword>
<dbReference type="InterPro" id="IPR051633">
    <property type="entry name" value="AceTr"/>
</dbReference>
<evidence type="ECO:0000256" key="6">
    <source>
        <dbReference type="SAM" id="Phobius"/>
    </source>
</evidence>
<dbReference type="GO" id="GO:0015123">
    <property type="term" value="F:acetate transmembrane transporter activity"/>
    <property type="evidence" value="ECO:0007669"/>
    <property type="project" value="TreeGrafter"/>
</dbReference>
<evidence type="ECO:0000256" key="1">
    <source>
        <dbReference type="ARBA" id="ARBA00004141"/>
    </source>
</evidence>